<gene>
    <name evidence="20" type="ORF">ACFSJU_01305</name>
</gene>
<evidence type="ECO:0000256" key="8">
    <source>
        <dbReference type="ARBA" id="ARBA00022692"/>
    </source>
</evidence>
<comment type="caution">
    <text evidence="20">The sequence shown here is derived from an EMBL/GenBank/DDBJ whole genome shotgun (WGS) entry which is preliminary data.</text>
</comment>
<keyword evidence="7" id="KW-0808">Transferase</keyword>
<evidence type="ECO:0000256" key="9">
    <source>
        <dbReference type="ARBA" id="ARBA00022741"/>
    </source>
</evidence>
<evidence type="ECO:0000256" key="1">
    <source>
        <dbReference type="ARBA" id="ARBA00004429"/>
    </source>
</evidence>
<dbReference type="SUPFAM" id="SSF52540">
    <property type="entry name" value="P-loop containing nucleoside triphosphate hydrolases"/>
    <property type="match status" value="1"/>
</dbReference>
<keyword evidence="12 17" id="KW-1133">Transmembrane helix</keyword>
<dbReference type="InterPro" id="IPR027417">
    <property type="entry name" value="P-loop_NTPase"/>
</dbReference>
<comment type="similarity">
    <text evidence="3">Belongs to the etk/wzc family.</text>
</comment>
<evidence type="ECO:0000256" key="5">
    <source>
        <dbReference type="ARBA" id="ARBA00022475"/>
    </source>
</evidence>
<proteinExistence type="inferred from homology"/>
<organism evidence="20 21">
    <name type="scientific">Paradesertivirga mongoliensis</name>
    <dbReference type="NCBI Taxonomy" id="2100740"/>
    <lineage>
        <taxon>Bacteria</taxon>
        <taxon>Pseudomonadati</taxon>
        <taxon>Bacteroidota</taxon>
        <taxon>Sphingobacteriia</taxon>
        <taxon>Sphingobacteriales</taxon>
        <taxon>Sphingobacteriaceae</taxon>
        <taxon>Paradesertivirga</taxon>
    </lineage>
</organism>
<dbReference type="Gene3D" id="3.40.50.300">
    <property type="entry name" value="P-loop containing nucleotide triphosphate hydrolases"/>
    <property type="match status" value="1"/>
</dbReference>
<dbReference type="PANTHER" id="PTHR32309:SF13">
    <property type="entry name" value="FERRIC ENTEROBACTIN TRANSPORT PROTEIN FEPE"/>
    <property type="match status" value="1"/>
</dbReference>
<evidence type="ECO:0000256" key="15">
    <source>
        <dbReference type="ARBA" id="ARBA00051245"/>
    </source>
</evidence>
<keyword evidence="10" id="KW-0418">Kinase</keyword>
<keyword evidence="11" id="KW-0067">ATP-binding</keyword>
<evidence type="ECO:0000256" key="17">
    <source>
        <dbReference type="SAM" id="Phobius"/>
    </source>
</evidence>
<evidence type="ECO:0000256" key="7">
    <source>
        <dbReference type="ARBA" id="ARBA00022679"/>
    </source>
</evidence>
<keyword evidence="6" id="KW-0997">Cell inner membrane</keyword>
<keyword evidence="9" id="KW-0547">Nucleotide-binding</keyword>
<evidence type="ECO:0000256" key="4">
    <source>
        <dbReference type="ARBA" id="ARBA00011903"/>
    </source>
</evidence>
<evidence type="ECO:0000256" key="13">
    <source>
        <dbReference type="ARBA" id="ARBA00023136"/>
    </source>
</evidence>
<evidence type="ECO:0000313" key="20">
    <source>
        <dbReference type="EMBL" id="MFD2161011.1"/>
    </source>
</evidence>
<dbReference type="InterPro" id="IPR050445">
    <property type="entry name" value="Bact_polysacc_biosynth/exp"/>
</dbReference>
<keyword evidence="14" id="KW-0829">Tyrosine-protein kinase</keyword>
<keyword evidence="5" id="KW-1003">Cell membrane</keyword>
<accession>A0ABW4ZHN2</accession>
<keyword evidence="21" id="KW-1185">Reference proteome</keyword>
<keyword evidence="13 17" id="KW-0472">Membrane</keyword>
<dbReference type="PANTHER" id="PTHR32309">
    <property type="entry name" value="TYROSINE-PROTEIN KINASE"/>
    <property type="match status" value="1"/>
</dbReference>
<evidence type="ECO:0000259" key="18">
    <source>
        <dbReference type="Pfam" id="PF02706"/>
    </source>
</evidence>
<dbReference type="NCBIfam" id="TIGR01007">
    <property type="entry name" value="eps_fam"/>
    <property type="match status" value="1"/>
</dbReference>
<feature type="coiled-coil region" evidence="16">
    <location>
        <begin position="310"/>
        <end position="337"/>
    </location>
</feature>
<evidence type="ECO:0000256" key="11">
    <source>
        <dbReference type="ARBA" id="ARBA00022840"/>
    </source>
</evidence>
<evidence type="ECO:0000256" key="6">
    <source>
        <dbReference type="ARBA" id="ARBA00022519"/>
    </source>
</evidence>
<feature type="domain" description="Polysaccharide chain length determinant N-terminal" evidence="18">
    <location>
        <begin position="13"/>
        <end position="102"/>
    </location>
</feature>
<evidence type="ECO:0000256" key="10">
    <source>
        <dbReference type="ARBA" id="ARBA00022777"/>
    </source>
</evidence>
<feature type="domain" description="AAA" evidence="19">
    <location>
        <begin position="577"/>
        <end position="696"/>
    </location>
</feature>
<dbReference type="Pfam" id="PF02706">
    <property type="entry name" value="Wzz"/>
    <property type="match status" value="1"/>
</dbReference>
<evidence type="ECO:0000256" key="2">
    <source>
        <dbReference type="ARBA" id="ARBA00007316"/>
    </source>
</evidence>
<dbReference type="EMBL" id="JBHUHZ010000001">
    <property type="protein sequence ID" value="MFD2161011.1"/>
    <property type="molecule type" value="Genomic_DNA"/>
</dbReference>
<name>A0ABW4ZHN2_9SPHI</name>
<dbReference type="RefSeq" id="WP_255905340.1">
    <property type="nucleotide sequence ID" value="NZ_JAFMZO010000005.1"/>
</dbReference>
<evidence type="ECO:0000256" key="12">
    <source>
        <dbReference type="ARBA" id="ARBA00022989"/>
    </source>
</evidence>
<evidence type="ECO:0000256" key="14">
    <source>
        <dbReference type="ARBA" id="ARBA00023137"/>
    </source>
</evidence>
<dbReference type="EC" id="2.7.10.2" evidence="4"/>
<sequence>MEVQNANKLPVQSIDYLKVLKILWSRWYWIAACIFISLSIAYVFLWYTPKVYSTSASLKFVEEKSEITELLAVKNIYDRTNKVQTETYVIQSRDVLLNAISRLNYRVSYFVKGRVRTSELYPEIPFPIEIISQDSINFYRGLFDIKTVSHKQFELSYSIGEKEINKDYNYGETIDLLGTKFKVLSGPANTGSVYSIKFNSKEDFLGRVIGSLTMREAAKSSNVLMLTVTDRNPVFAADILNAILKEYVYFDGYRRSMSASQTIAFINQQLQFLSGQVKTAGTALANFKSSTRILNLSSAAATSTGEVLSKNDQKKQLELEELTIKQLEDRIKNNLNSSEYNFNVEGKVDAMLAGLVERLNSFFLEKERKLAIFTPNSDQIKAIDKQIDDIKKAIITNIQNYKDRNSRLQRYVAKEISEAERDVTSLPATERNYINLQADFDINQKVFSYLFEKKLEAQISKAAVVPGATIVEEATPGRRLISPLPGKIYTYAFLWGIGVGAGLILLIRIINPYIYDKETVESLTSIPIIGVIREFPGFIDNDNTQALSVQKPKSIFAESVRSVRTNLSFLAGEKKSKVICITSEISGEGKSFVSINLASTLALIDKKVVLVAADLRKSKLHKSFNTDNQKGLSTYLSKQHDLDSVVVKTSNENLDFIPSGPVPPNPSELLHTQQLRDLIARLSEIYDFVLLDTAPVGLVSDSIPLIRHADINLFVIRSGVSRLNAATIPDRLSGEYKLNNVVIVLNAVTDDAFHTRYYSSNYTGGTYQYYYSDYSGYSGDGYYSDDPKPKWWNIYKRLKG</sequence>
<dbReference type="Proteomes" id="UP001597387">
    <property type="component" value="Unassembled WGS sequence"/>
</dbReference>
<evidence type="ECO:0000259" key="19">
    <source>
        <dbReference type="Pfam" id="PF13614"/>
    </source>
</evidence>
<keyword evidence="8 17" id="KW-0812">Transmembrane</keyword>
<comment type="catalytic activity">
    <reaction evidence="15">
        <text>L-tyrosyl-[protein] + ATP = O-phospho-L-tyrosyl-[protein] + ADP + H(+)</text>
        <dbReference type="Rhea" id="RHEA:10596"/>
        <dbReference type="Rhea" id="RHEA-COMP:10136"/>
        <dbReference type="Rhea" id="RHEA-COMP:20101"/>
        <dbReference type="ChEBI" id="CHEBI:15378"/>
        <dbReference type="ChEBI" id="CHEBI:30616"/>
        <dbReference type="ChEBI" id="CHEBI:46858"/>
        <dbReference type="ChEBI" id="CHEBI:61978"/>
        <dbReference type="ChEBI" id="CHEBI:456216"/>
        <dbReference type="EC" id="2.7.10.2"/>
    </reaction>
</comment>
<evidence type="ECO:0000313" key="21">
    <source>
        <dbReference type="Proteomes" id="UP001597387"/>
    </source>
</evidence>
<evidence type="ECO:0000256" key="16">
    <source>
        <dbReference type="SAM" id="Coils"/>
    </source>
</evidence>
<keyword evidence="16" id="KW-0175">Coiled coil</keyword>
<feature type="transmembrane region" description="Helical" evidence="17">
    <location>
        <begin position="488"/>
        <end position="510"/>
    </location>
</feature>
<dbReference type="InterPro" id="IPR025669">
    <property type="entry name" value="AAA_dom"/>
</dbReference>
<comment type="similarity">
    <text evidence="2">Belongs to the CpsD/CapB family.</text>
</comment>
<protein>
    <recommendedName>
        <fullName evidence="4">non-specific protein-tyrosine kinase</fullName>
        <ecNumber evidence="4">2.7.10.2</ecNumber>
    </recommendedName>
</protein>
<evidence type="ECO:0000256" key="3">
    <source>
        <dbReference type="ARBA" id="ARBA00008883"/>
    </source>
</evidence>
<feature type="transmembrane region" description="Helical" evidence="17">
    <location>
        <begin position="27"/>
        <end position="47"/>
    </location>
</feature>
<comment type="subcellular location">
    <subcellularLocation>
        <location evidence="1">Cell inner membrane</location>
        <topology evidence="1">Multi-pass membrane protein</topology>
    </subcellularLocation>
</comment>
<dbReference type="InterPro" id="IPR003856">
    <property type="entry name" value="LPS_length_determ_N"/>
</dbReference>
<dbReference type="CDD" id="cd05387">
    <property type="entry name" value="BY-kinase"/>
    <property type="match status" value="1"/>
</dbReference>
<dbReference type="Pfam" id="PF13614">
    <property type="entry name" value="AAA_31"/>
    <property type="match status" value="1"/>
</dbReference>
<reference evidence="21" key="1">
    <citation type="journal article" date="2019" name="Int. J. Syst. Evol. Microbiol.">
        <title>The Global Catalogue of Microorganisms (GCM) 10K type strain sequencing project: providing services to taxonomists for standard genome sequencing and annotation.</title>
        <authorList>
            <consortium name="The Broad Institute Genomics Platform"/>
            <consortium name="The Broad Institute Genome Sequencing Center for Infectious Disease"/>
            <person name="Wu L."/>
            <person name="Ma J."/>
        </authorList>
    </citation>
    <scope>NUCLEOTIDE SEQUENCE [LARGE SCALE GENOMIC DNA]</scope>
    <source>
        <strain evidence="21">KCTC 42217</strain>
    </source>
</reference>
<dbReference type="InterPro" id="IPR005702">
    <property type="entry name" value="Wzc-like_C"/>
</dbReference>